<evidence type="ECO:0000313" key="3">
    <source>
        <dbReference type="Proteomes" id="UP000706124"/>
    </source>
</evidence>
<proteinExistence type="predicted"/>
<accession>A0A9P7M822</accession>
<feature type="compositionally biased region" description="Low complexity" evidence="1">
    <location>
        <begin position="61"/>
        <end position="71"/>
    </location>
</feature>
<feature type="region of interest" description="Disordered" evidence="1">
    <location>
        <begin position="59"/>
        <end position="98"/>
    </location>
</feature>
<evidence type="ECO:0000313" key="2">
    <source>
        <dbReference type="EMBL" id="KAG5932525.1"/>
    </source>
</evidence>
<evidence type="ECO:0000256" key="1">
    <source>
        <dbReference type="SAM" id="MobiDB-lite"/>
    </source>
</evidence>
<keyword evidence="3" id="KW-1185">Reference proteome</keyword>
<dbReference type="Proteomes" id="UP000706124">
    <property type="component" value="Unassembled WGS sequence"/>
</dbReference>
<organism evidence="2 3">
    <name type="scientific">Claviceps pazoutovae</name>
    <dbReference type="NCBI Taxonomy" id="1649127"/>
    <lineage>
        <taxon>Eukaryota</taxon>
        <taxon>Fungi</taxon>
        <taxon>Dikarya</taxon>
        <taxon>Ascomycota</taxon>
        <taxon>Pezizomycotina</taxon>
        <taxon>Sordariomycetes</taxon>
        <taxon>Hypocreomycetidae</taxon>
        <taxon>Hypocreales</taxon>
        <taxon>Clavicipitaceae</taxon>
        <taxon>Claviceps</taxon>
    </lineage>
</organism>
<protein>
    <submittedName>
        <fullName evidence="2">Uncharacterized protein</fullName>
    </submittedName>
</protein>
<dbReference type="EMBL" id="SRPO01000444">
    <property type="protein sequence ID" value="KAG5932525.1"/>
    <property type="molecule type" value="Genomic_DNA"/>
</dbReference>
<comment type="caution">
    <text evidence="2">The sequence shown here is derived from an EMBL/GenBank/DDBJ whole genome shotgun (WGS) entry which is preliminary data.</text>
</comment>
<gene>
    <name evidence="2" type="ORF">E4U60_005174</name>
</gene>
<sequence>MKNILNLTNSEDSLDNGDSYTYFAQAAELGCIVQDDRLVDGSFKNEKAKGVYIKISSGDPAAAARATATATSRREEDKGKPKPSGSRQGGSGDVPNSS</sequence>
<dbReference type="AlphaFoldDB" id="A0A9P7M822"/>
<name>A0A9P7M822_9HYPO</name>
<reference evidence="2 3" key="1">
    <citation type="journal article" date="2020" name="bioRxiv">
        <title>Whole genome comparisons of ergot fungi reveals the divergence and evolution of species within the genus Claviceps are the result of varying mechanisms driving genome evolution and host range expansion.</title>
        <authorList>
            <person name="Wyka S.A."/>
            <person name="Mondo S.J."/>
            <person name="Liu M."/>
            <person name="Dettman J."/>
            <person name="Nalam V."/>
            <person name="Broders K.D."/>
        </authorList>
    </citation>
    <scope>NUCLEOTIDE SEQUENCE [LARGE SCALE GENOMIC DNA]</scope>
    <source>
        <strain evidence="2 3">CCC 1485</strain>
    </source>
</reference>